<dbReference type="Gene3D" id="3.90.79.10">
    <property type="entry name" value="Nucleoside Triphosphate Pyrophosphohydrolase"/>
    <property type="match status" value="1"/>
</dbReference>
<dbReference type="CDD" id="cd03429">
    <property type="entry name" value="NUDIX_NADH_pyrophosphatase_Nudt13"/>
    <property type="match status" value="1"/>
</dbReference>
<evidence type="ECO:0000259" key="10">
    <source>
        <dbReference type="PROSITE" id="PS51462"/>
    </source>
</evidence>
<dbReference type="Gene3D" id="3.90.79.20">
    <property type="match status" value="1"/>
</dbReference>
<evidence type="ECO:0000256" key="7">
    <source>
        <dbReference type="ARBA" id="ARBA00022842"/>
    </source>
</evidence>
<proteinExistence type="inferred from homology"/>
<dbReference type="InterPro" id="IPR000086">
    <property type="entry name" value="NUDIX_hydrolase_dom"/>
</dbReference>
<evidence type="ECO:0000256" key="5">
    <source>
        <dbReference type="ARBA" id="ARBA00022723"/>
    </source>
</evidence>
<evidence type="ECO:0000256" key="3">
    <source>
        <dbReference type="ARBA" id="ARBA00009595"/>
    </source>
</evidence>
<dbReference type="InterPro" id="IPR020084">
    <property type="entry name" value="NUDIX_hydrolase_CS"/>
</dbReference>
<dbReference type="GO" id="GO:0006742">
    <property type="term" value="P:NADP+ catabolic process"/>
    <property type="evidence" value="ECO:0007669"/>
    <property type="project" value="TreeGrafter"/>
</dbReference>
<dbReference type="GO" id="GO:0019677">
    <property type="term" value="P:NAD+ catabolic process"/>
    <property type="evidence" value="ECO:0007669"/>
    <property type="project" value="TreeGrafter"/>
</dbReference>
<dbReference type="Proteomes" id="UP000294599">
    <property type="component" value="Unassembled WGS sequence"/>
</dbReference>
<dbReference type="EMBL" id="SMAF01000006">
    <property type="protein sequence ID" value="TCS99215.1"/>
    <property type="molecule type" value="Genomic_DNA"/>
</dbReference>
<evidence type="ECO:0000256" key="8">
    <source>
        <dbReference type="ARBA" id="ARBA00023027"/>
    </source>
</evidence>
<dbReference type="InterPro" id="IPR049734">
    <property type="entry name" value="NudC-like_C"/>
</dbReference>
<comment type="caution">
    <text evidence="11">The sequence shown here is derived from an EMBL/GenBank/DDBJ whole genome shotgun (WGS) entry which is preliminary data.</text>
</comment>
<gene>
    <name evidence="11" type="ORF">EDC25_10653</name>
</gene>
<dbReference type="PANTHER" id="PTHR42904">
    <property type="entry name" value="NUDIX HYDROLASE, NUDC SUBFAMILY"/>
    <property type="match status" value="1"/>
</dbReference>
<name>A0A4R3LI65_9GAMM</name>
<comment type="catalytic activity">
    <reaction evidence="9">
        <text>a 5'-end NAD(+)-phospho-ribonucleoside in mRNA + H2O = a 5'-end phospho-adenosine-phospho-ribonucleoside in mRNA + beta-nicotinamide D-ribonucleotide + 2 H(+)</text>
        <dbReference type="Rhea" id="RHEA:60876"/>
        <dbReference type="Rhea" id="RHEA-COMP:15698"/>
        <dbReference type="Rhea" id="RHEA-COMP:15719"/>
        <dbReference type="ChEBI" id="CHEBI:14649"/>
        <dbReference type="ChEBI" id="CHEBI:15377"/>
        <dbReference type="ChEBI" id="CHEBI:15378"/>
        <dbReference type="ChEBI" id="CHEBI:144029"/>
        <dbReference type="ChEBI" id="CHEBI:144051"/>
    </reaction>
    <physiologicalReaction direction="left-to-right" evidence="9">
        <dbReference type="Rhea" id="RHEA:60877"/>
    </physiologicalReaction>
</comment>
<sequence>MSAPRAAAPVPAYAFAGASFDRGVDLREQHERLCALAADAGSRWLLLRDDGAAPVAEGQALDWREGCEAHAGRDWVFLGQQDGRALFAALADDVAIDADGWLDLRSAAAALDAGQAGLLAFARALCVWRSLHRHCGRCGTVNRSEAGGHRLRCPACGNTSFPRTDPAVIFLIRDRDRCLLGRQAAWPPGRYSTLAGFVEPGETLEAAVVREAHEEAGVVVDDCRYLGSQPWPFPASLMLGFEAHAIETSIRVGEELEDARWFDRDQLLAAIKSGDVRLPPRLSISRWLIERWLAEHVDTRVESSLDSGV</sequence>
<dbReference type="EC" id="3.6.1.22" evidence="4"/>
<reference evidence="11 12" key="1">
    <citation type="submission" date="2019-03" db="EMBL/GenBank/DDBJ databases">
        <title>Genomic Encyclopedia of Type Strains, Phase IV (KMG-IV): sequencing the most valuable type-strain genomes for metagenomic binning, comparative biology and taxonomic classification.</title>
        <authorList>
            <person name="Goeker M."/>
        </authorList>
    </citation>
    <scope>NUCLEOTIDE SEQUENCE [LARGE SCALE GENOMIC DNA]</scope>
    <source>
        <strain evidence="11 12">DSM 21944</strain>
    </source>
</reference>
<keyword evidence="5" id="KW-0479">Metal-binding</keyword>
<evidence type="ECO:0000256" key="2">
    <source>
        <dbReference type="ARBA" id="ARBA00001947"/>
    </source>
</evidence>
<comment type="cofactor">
    <cofactor evidence="2">
        <name>Zn(2+)</name>
        <dbReference type="ChEBI" id="CHEBI:29105"/>
    </cofactor>
</comment>
<comment type="cofactor">
    <cofactor evidence="1">
        <name>Mg(2+)</name>
        <dbReference type="ChEBI" id="CHEBI:18420"/>
    </cofactor>
</comment>
<keyword evidence="7" id="KW-0460">Magnesium</keyword>
<dbReference type="NCBIfam" id="NF001299">
    <property type="entry name" value="PRK00241.1"/>
    <property type="match status" value="1"/>
</dbReference>
<evidence type="ECO:0000256" key="9">
    <source>
        <dbReference type="ARBA" id="ARBA00023679"/>
    </source>
</evidence>
<dbReference type="Pfam" id="PF00293">
    <property type="entry name" value="NUDIX"/>
    <property type="match status" value="1"/>
</dbReference>
<evidence type="ECO:0000313" key="12">
    <source>
        <dbReference type="Proteomes" id="UP000294599"/>
    </source>
</evidence>
<dbReference type="AlphaFoldDB" id="A0A4R3LI65"/>
<dbReference type="RefSeq" id="WP_123522016.1">
    <property type="nucleotide sequence ID" value="NZ_JBHLWF010000031.1"/>
</dbReference>
<keyword evidence="12" id="KW-1185">Reference proteome</keyword>
<dbReference type="Pfam" id="PF09296">
    <property type="entry name" value="NUDIX-like"/>
    <property type="match status" value="1"/>
</dbReference>
<dbReference type="InterPro" id="IPR015375">
    <property type="entry name" value="NADH_PPase-like_N"/>
</dbReference>
<feature type="domain" description="Nudix hydrolase" evidence="10">
    <location>
        <begin position="162"/>
        <end position="284"/>
    </location>
</feature>
<dbReference type="SUPFAM" id="SSF55811">
    <property type="entry name" value="Nudix"/>
    <property type="match status" value="1"/>
</dbReference>
<evidence type="ECO:0000313" key="11">
    <source>
        <dbReference type="EMBL" id="TCS99215.1"/>
    </source>
</evidence>
<dbReference type="GO" id="GO:0005829">
    <property type="term" value="C:cytosol"/>
    <property type="evidence" value="ECO:0007669"/>
    <property type="project" value="TreeGrafter"/>
</dbReference>
<protein>
    <recommendedName>
        <fullName evidence="4">NAD(+) diphosphatase</fullName>
        <ecNumber evidence="4">3.6.1.22</ecNumber>
    </recommendedName>
</protein>
<accession>A0A4R3LI65</accession>
<keyword evidence="6" id="KW-0378">Hydrolase</keyword>
<dbReference type="PROSITE" id="PS00893">
    <property type="entry name" value="NUDIX_BOX"/>
    <property type="match status" value="1"/>
</dbReference>
<dbReference type="InterPro" id="IPR015797">
    <property type="entry name" value="NUDIX_hydrolase-like_dom_sf"/>
</dbReference>
<dbReference type="OrthoDB" id="9791656at2"/>
<evidence type="ECO:0000256" key="1">
    <source>
        <dbReference type="ARBA" id="ARBA00001946"/>
    </source>
</evidence>
<dbReference type="PANTHER" id="PTHR42904:SF6">
    <property type="entry name" value="NAD-CAPPED RNA HYDROLASE NUDT12"/>
    <property type="match status" value="1"/>
</dbReference>
<dbReference type="Pfam" id="PF09297">
    <property type="entry name" value="Zn_ribbon_NUD"/>
    <property type="match status" value="1"/>
</dbReference>
<dbReference type="InterPro" id="IPR050241">
    <property type="entry name" value="NAD-cap_RNA_hydrolase_NudC"/>
</dbReference>
<organism evidence="11 12">
    <name type="scientific">Pseudofulvimonas gallinarii</name>
    <dbReference type="NCBI Taxonomy" id="634155"/>
    <lineage>
        <taxon>Bacteria</taxon>
        <taxon>Pseudomonadati</taxon>
        <taxon>Pseudomonadota</taxon>
        <taxon>Gammaproteobacteria</taxon>
        <taxon>Lysobacterales</taxon>
        <taxon>Rhodanobacteraceae</taxon>
        <taxon>Pseudofulvimonas</taxon>
    </lineage>
</organism>
<evidence type="ECO:0000256" key="6">
    <source>
        <dbReference type="ARBA" id="ARBA00022801"/>
    </source>
</evidence>
<comment type="similarity">
    <text evidence="3">Belongs to the Nudix hydrolase family. NudC subfamily.</text>
</comment>
<keyword evidence="8" id="KW-0520">NAD</keyword>
<dbReference type="InterPro" id="IPR015376">
    <property type="entry name" value="Znr_NADH_PPase"/>
</dbReference>
<dbReference type="GO" id="GO:0035529">
    <property type="term" value="F:NADH pyrophosphatase activity"/>
    <property type="evidence" value="ECO:0007669"/>
    <property type="project" value="TreeGrafter"/>
</dbReference>
<dbReference type="GO" id="GO:0046872">
    <property type="term" value="F:metal ion binding"/>
    <property type="evidence" value="ECO:0007669"/>
    <property type="project" value="UniProtKB-KW"/>
</dbReference>
<dbReference type="PROSITE" id="PS51462">
    <property type="entry name" value="NUDIX"/>
    <property type="match status" value="1"/>
</dbReference>
<evidence type="ECO:0000256" key="4">
    <source>
        <dbReference type="ARBA" id="ARBA00012381"/>
    </source>
</evidence>